<dbReference type="Gene3D" id="3.40.1110.10">
    <property type="entry name" value="Calcium-transporting ATPase, cytoplasmic domain N"/>
    <property type="match status" value="1"/>
</dbReference>
<evidence type="ECO:0000259" key="13">
    <source>
        <dbReference type="Pfam" id="PF00689"/>
    </source>
</evidence>
<feature type="chain" id="PRO_5038567578" evidence="11">
    <location>
        <begin position="29"/>
        <end position="1523"/>
    </location>
</feature>
<dbReference type="InterPro" id="IPR001757">
    <property type="entry name" value="P_typ_ATPase"/>
</dbReference>
<evidence type="ECO:0000256" key="2">
    <source>
        <dbReference type="ARBA" id="ARBA00022475"/>
    </source>
</evidence>
<feature type="compositionally biased region" description="Low complexity" evidence="10">
    <location>
        <begin position="1489"/>
        <end position="1501"/>
    </location>
</feature>
<gene>
    <name evidence="14" type="primary">ctpI_2</name>
    <name evidence="14" type="ORF">LAUMK136_00573</name>
</gene>
<dbReference type="Pfam" id="PF00122">
    <property type="entry name" value="E1-E2_ATPase"/>
    <property type="match status" value="1"/>
</dbReference>
<dbReference type="SUPFAM" id="SSF81665">
    <property type="entry name" value="Calcium ATPase, transmembrane domain M"/>
    <property type="match status" value="1"/>
</dbReference>
<reference evidence="14 15" key="1">
    <citation type="submission" date="2018-09" db="EMBL/GenBank/DDBJ databases">
        <authorList>
            <person name="Tagini F."/>
        </authorList>
    </citation>
    <scope>NUCLEOTIDE SEQUENCE [LARGE SCALE GENOMIC DNA]</scope>
    <source>
        <strain evidence="14 15">MK136</strain>
    </source>
</reference>
<evidence type="ECO:0000313" key="14">
    <source>
        <dbReference type="EMBL" id="VBA34068.1"/>
    </source>
</evidence>
<evidence type="ECO:0000256" key="7">
    <source>
        <dbReference type="ARBA" id="ARBA00022989"/>
    </source>
</evidence>
<dbReference type="EMBL" id="UPHP01000013">
    <property type="protein sequence ID" value="VBA34068.1"/>
    <property type="molecule type" value="Genomic_DNA"/>
</dbReference>
<dbReference type="Proteomes" id="UP000273307">
    <property type="component" value="Unassembled WGS sequence"/>
</dbReference>
<keyword evidence="11" id="KW-0732">Signal</keyword>
<evidence type="ECO:0000256" key="4">
    <source>
        <dbReference type="ARBA" id="ARBA00022723"/>
    </source>
</evidence>
<dbReference type="Gene3D" id="3.40.50.1000">
    <property type="entry name" value="HAD superfamily/HAD-like"/>
    <property type="match status" value="1"/>
</dbReference>
<dbReference type="SFLD" id="SFLDG00002">
    <property type="entry name" value="C1.7:_P-type_atpase_like"/>
    <property type="match status" value="1"/>
</dbReference>
<dbReference type="Pfam" id="PF00702">
    <property type="entry name" value="Hydrolase"/>
    <property type="match status" value="1"/>
</dbReference>
<dbReference type="PANTHER" id="PTHR24093:SF513">
    <property type="entry name" value="CATION-TRANSPORTING ATPASE I-RELATED"/>
    <property type="match status" value="1"/>
</dbReference>
<evidence type="ECO:0000313" key="15">
    <source>
        <dbReference type="Proteomes" id="UP000273307"/>
    </source>
</evidence>
<feature type="domain" description="Cation-transporting P-type ATPase C-terminal" evidence="13">
    <location>
        <begin position="1309"/>
        <end position="1460"/>
    </location>
</feature>
<dbReference type="InterPro" id="IPR008250">
    <property type="entry name" value="ATPase_P-typ_transduc_dom_A_sf"/>
</dbReference>
<dbReference type="InterPro" id="IPR044492">
    <property type="entry name" value="P_typ_ATPase_HD_dom"/>
</dbReference>
<comment type="catalytic activity">
    <reaction evidence="9">
        <text>ATP + H2O = ADP + phosphate + H(+)</text>
        <dbReference type="Rhea" id="RHEA:13065"/>
        <dbReference type="ChEBI" id="CHEBI:15377"/>
        <dbReference type="ChEBI" id="CHEBI:15378"/>
        <dbReference type="ChEBI" id="CHEBI:30616"/>
        <dbReference type="ChEBI" id="CHEBI:43474"/>
        <dbReference type="ChEBI" id="CHEBI:456216"/>
    </reaction>
</comment>
<keyword evidence="6" id="KW-1278">Translocase</keyword>
<dbReference type="Gene3D" id="2.70.150.10">
    <property type="entry name" value="Calcium-transporting ATPase, cytoplasmic transduction domain A"/>
    <property type="match status" value="1"/>
</dbReference>
<evidence type="ECO:0000256" key="3">
    <source>
        <dbReference type="ARBA" id="ARBA00022692"/>
    </source>
</evidence>
<dbReference type="PANTHER" id="PTHR24093">
    <property type="entry name" value="CATION TRANSPORTING ATPASE"/>
    <property type="match status" value="1"/>
</dbReference>
<dbReference type="GO" id="GO:0016887">
    <property type="term" value="F:ATP hydrolysis activity"/>
    <property type="evidence" value="ECO:0007669"/>
    <property type="project" value="InterPro"/>
</dbReference>
<keyword evidence="8" id="KW-0472">Membrane</keyword>
<keyword evidence="3" id="KW-0812">Transmembrane</keyword>
<evidence type="ECO:0000256" key="9">
    <source>
        <dbReference type="ARBA" id="ARBA00049360"/>
    </source>
</evidence>
<evidence type="ECO:0000256" key="10">
    <source>
        <dbReference type="SAM" id="MobiDB-lite"/>
    </source>
</evidence>
<protein>
    <submittedName>
        <fullName evidence="14">Putative cation-transporting ATPase I</fullName>
        <ecNumber evidence="14">3.6.3.-</ecNumber>
    </submittedName>
</protein>
<dbReference type="InterPro" id="IPR059000">
    <property type="entry name" value="ATPase_P-type_domA"/>
</dbReference>
<keyword evidence="15" id="KW-1185">Reference proteome</keyword>
<evidence type="ECO:0000256" key="6">
    <source>
        <dbReference type="ARBA" id="ARBA00022967"/>
    </source>
</evidence>
<dbReference type="InterPro" id="IPR023214">
    <property type="entry name" value="HAD_sf"/>
</dbReference>
<dbReference type="GO" id="GO:0005388">
    <property type="term" value="F:P-type calcium transporter activity"/>
    <property type="evidence" value="ECO:0007669"/>
    <property type="project" value="TreeGrafter"/>
</dbReference>
<keyword evidence="5" id="KW-0460">Magnesium</keyword>
<feature type="signal peptide" evidence="11">
    <location>
        <begin position="1"/>
        <end position="28"/>
    </location>
</feature>
<name>A0A498PRA1_9MYCO</name>
<evidence type="ECO:0000256" key="5">
    <source>
        <dbReference type="ARBA" id="ARBA00022842"/>
    </source>
</evidence>
<dbReference type="GO" id="GO:0005524">
    <property type="term" value="F:ATP binding"/>
    <property type="evidence" value="ECO:0007669"/>
    <property type="project" value="InterPro"/>
</dbReference>
<evidence type="ECO:0000256" key="8">
    <source>
        <dbReference type="ARBA" id="ARBA00023136"/>
    </source>
</evidence>
<proteinExistence type="predicted"/>
<dbReference type="SFLD" id="SFLDS00003">
    <property type="entry name" value="Haloacid_Dehalogenase"/>
    <property type="match status" value="1"/>
</dbReference>
<dbReference type="InterPro" id="IPR006068">
    <property type="entry name" value="ATPase_P-typ_cation-transptr_C"/>
</dbReference>
<dbReference type="Pfam" id="PF00689">
    <property type="entry name" value="Cation_ATPase_C"/>
    <property type="match status" value="1"/>
</dbReference>
<dbReference type="SUPFAM" id="SSF81653">
    <property type="entry name" value="Calcium ATPase, transduction domain A"/>
    <property type="match status" value="1"/>
</dbReference>
<evidence type="ECO:0000256" key="1">
    <source>
        <dbReference type="ARBA" id="ARBA00004651"/>
    </source>
</evidence>
<keyword evidence="4" id="KW-0479">Metal-binding</keyword>
<sequence length="1523" mass="157283">MSIAKSITRSLPLRALATGIQATTALTAASVTVAAGVAETLGKTAGSVTKVCVAAGTAPLRDGVKAISDELSRETLSRHCWHGDSRAWIEVRGLGDDGELGRLVLELMRAHPAVTSARLNYPLSRVVVGFEEAAASLRELCRVVADAEKHYRSTQDPYVRTPVPSLPGDGVVLATRAVTLAANAAGLGLAVSGRALRWPRVPISVLAGVVAVDYQPRLRGLLEDRIGAAATDTLMTLAVVAAETITQAPASLSVGLVMQTFKAAESRAAAHAWNHHEPRLALHADQLPIGPVRRPEPAAERADTRFALIQAISAGLVGASTRNLDMAATAALVATPKASRTAPEAFAAALGQGLADRHRVLPLRPEGLRRLSKVDAIVVDPRVLCTEKLRVARIAGAGPDELSAAWSRAQHVLENNGLRPGWHPVPGMDSGTTDCGIRALFLPAHDPFAAAVVAEAHRTGAELVSVDDGSLGELRPAFDDIRPLRKGAPNGSIDDALAGAVADLQAAGRTVAVLSSLDGQAISSADVALGVLPPHAAAGPAWHAHVLLPDLAAAWRMMSAIPAAREARRRGIEISGGASALGALLMLPGVRGLGPGPVTTGAAAGMLSGYLLARKIIGAQAPRPAAFHEWHAMSAEQVCKLLPSPDDPAQPATEHSTLATRAIAGGIHTAKRGARMTVGPAQAVGQFLGAVRAELSDPLTPMLALGATASAVLGSPVDAVMVGSVLTGNSVLAATQRLRAESRLNRLLALQIPPARKVVTGPGGQRGYRDVIAEQLQPGDVIEVRTHEVVPADARVIEEVDVEVDESALTGESLSVTKQVEATPGADLAERRCMLYAGTTVVAGTAVAVVTAVGADTQERRAAELVSGDLSTVGLQHQLSQLTNRAWPVSMTGGAVVTGLGLLRRQGLRQAVASGIAVTVAAVPEGMPLVATLAQQASARRLTQFGALVRIPRSVEALGRVDMVCFDKTGTLSENRLRVAKVRPARGCSADEVLRCAVHAAPATNGGPQVHATDVAIVAAAPSELAGNGDPPDAHLPFRSGRAFSASVSGTELTVKGAPEVVLAACGADGSEMDRMVSGLAADGLRVIAVARRQLDPQQARSVLDDPDDIAQFCHDGLSLVGFLGLSDTPRGPAAQLLADLHEHGLDVRLITGDHPITAAAIAQELGMSVTSDQIISGAQWDALSRKDQEKAVAERTIFARMTPENKVQIVQTLERSGRVCAMVGDGSNDAAAIRAATVGIGVVSHGSDPARVAADMVLIDGRIESLLPAILEGRQLWQRVQAAVSVLLGGNAGEVAFAIIGSAISGTSPLNTRQLLLVNMLTDALPAAALAVSKPRGQTSLDARGPDQRALWQAVGVRGATTAAAATAAWTMARFTGLPRRASTVGLVALVAAQLGQTLLDSHDWLVVVTALGSLAAMGTLISIPLVSQLLGCTPLGPVGWAQGLGSAAAATAAMAVLNRILDSTDAEPDPAGALPASDPRSPRPQHATAARKAPATARSAPRRSTKPADRPGRRSSTYSRR</sequence>
<dbReference type="InterPro" id="IPR023298">
    <property type="entry name" value="ATPase_P-typ_TM_dom_sf"/>
</dbReference>
<evidence type="ECO:0000256" key="11">
    <source>
        <dbReference type="SAM" id="SignalP"/>
    </source>
</evidence>
<organism evidence="14 15">
    <name type="scientific">Mycobacterium attenuatum</name>
    <dbReference type="NCBI Taxonomy" id="2341086"/>
    <lineage>
        <taxon>Bacteria</taxon>
        <taxon>Bacillati</taxon>
        <taxon>Actinomycetota</taxon>
        <taxon>Actinomycetes</taxon>
        <taxon>Mycobacteriales</taxon>
        <taxon>Mycobacteriaceae</taxon>
        <taxon>Mycobacterium</taxon>
    </lineage>
</organism>
<dbReference type="GO" id="GO:0046872">
    <property type="term" value="F:metal ion binding"/>
    <property type="evidence" value="ECO:0007669"/>
    <property type="project" value="UniProtKB-KW"/>
</dbReference>
<dbReference type="EC" id="3.6.3.-" evidence="14"/>
<keyword evidence="2" id="KW-1003">Cell membrane</keyword>
<dbReference type="PRINTS" id="PR00119">
    <property type="entry name" value="CATATPASE"/>
</dbReference>
<dbReference type="NCBIfam" id="TIGR01494">
    <property type="entry name" value="ATPase_P-type"/>
    <property type="match status" value="2"/>
</dbReference>
<dbReference type="Gene3D" id="1.20.1110.10">
    <property type="entry name" value="Calcium-transporting ATPase, transmembrane domain"/>
    <property type="match status" value="1"/>
</dbReference>
<dbReference type="SUPFAM" id="SSF56784">
    <property type="entry name" value="HAD-like"/>
    <property type="match status" value="1"/>
</dbReference>
<feature type="region of interest" description="Disordered" evidence="10">
    <location>
        <begin position="1468"/>
        <end position="1523"/>
    </location>
</feature>
<comment type="subcellular location">
    <subcellularLocation>
        <location evidence="1">Cell membrane</location>
        <topology evidence="1">Multi-pass membrane protein</topology>
    </subcellularLocation>
</comment>
<keyword evidence="14" id="KW-0378">Hydrolase</keyword>
<dbReference type="InterPro" id="IPR036412">
    <property type="entry name" value="HAD-like_sf"/>
</dbReference>
<accession>A0A498PRA1</accession>
<dbReference type="GO" id="GO:0005886">
    <property type="term" value="C:plasma membrane"/>
    <property type="evidence" value="ECO:0007669"/>
    <property type="project" value="UniProtKB-SubCell"/>
</dbReference>
<evidence type="ECO:0000259" key="12">
    <source>
        <dbReference type="Pfam" id="PF00122"/>
    </source>
</evidence>
<dbReference type="SFLD" id="SFLDF00027">
    <property type="entry name" value="p-type_atpase"/>
    <property type="match status" value="1"/>
</dbReference>
<dbReference type="InterPro" id="IPR023299">
    <property type="entry name" value="ATPase_P-typ_cyto_dom_N"/>
</dbReference>
<keyword evidence="7" id="KW-1133">Transmembrane helix</keyword>
<dbReference type="PRINTS" id="PR00120">
    <property type="entry name" value="HATPASE"/>
</dbReference>
<feature type="domain" description="P-type ATPase A" evidence="12">
    <location>
        <begin position="767"/>
        <end position="866"/>
    </location>
</feature>